<dbReference type="Proteomes" id="UP000499080">
    <property type="component" value="Unassembled WGS sequence"/>
</dbReference>
<feature type="compositionally biased region" description="Polar residues" evidence="1">
    <location>
        <begin position="27"/>
        <end position="37"/>
    </location>
</feature>
<proteinExistence type="predicted"/>
<gene>
    <name evidence="2" type="ORF">AVEN_139319_1</name>
</gene>
<keyword evidence="3" id="KW-1185">Reference proteome</keyword>
<feature type="region of interest" description="Disordered" evidence="1">
    <location>
        <begin position="1"/>
        <end position="86"/>
    </location>
</feature>
<accession>A0A4Y2GSW0</accession>
<dbReference type="AlphaFoldDB" id="A0A4Y2GSW0"/>
<dbReference type="EMBL" id="BGPR01100641">
    <property type="protein sequence ID" value="GBM56840.1"/>
    <property type="molecule type" value="Genomic_DNA"/>
</dbReference>
<feature type="compositionally biased region" description="Basic and acidic residues" evidence="1">
    <location>
        <begin position="39"/>
        <end position="50"/>
    </location>
</feature>
<evidence type="ECO:0000256" key="1">
    <source>
        <dbReference type="SAM" id="MobiDB-lite"/>
    </source>
</evidence>
<evidence type="ECO:0000313" key="3">
    <source>
        <dbReference type="Proteomes" id="UP000499080"/>
    </source>
</evidence>
<reference evidence="2 3" key="1">
    <citation type="journal article" date="2019" name="Sci. Rep.">
        <title>Orb-weaving spider Araneus ventricosus genome elucidates the spidroin gene catalogue.</title>
        <authorList>
            <person name="Kono N."/>
            <person name="Nakamura H."/>
            <person name="Ohtoshi R."/>
            <person name="Moran D.A.P."/>
            <person name="Shinohara A."/>
            <person name="Yoshida Y."/>
            <person name="Fujiwara M."/>
            <person name="Mori M."/>
            <person name="Tomita M."/>
            <person name="Arakawa K."/>
        </authorList>
    </citation>
    <scope>NUCLEOTIDE SEQUENCE [LARGE SCALE GENOMIC DNA]</scope>
</reference>
<sequence length="124" mass="13482">MTVTKTAAGVLTAITGHGPSPPEEGGFSSTYSWSPPSGTDKRVDQKEHHPALPKHSGSTMRDRPPRQHSRALWPPHNNPITSCDDPRFTGVLPPVFGDGPPPLLYPQGKRVPAYRGSIILLETW</sequence>
<comment type="caution">
    <text evidence="2">The sequence shown here is derived from an EMBL/GenBank/DDBJ whole genome shotgun (WGS) entry which is preliminary data.</text>
</comment>
<name>A0A4Y2GSW0_ARAVE</name>
<evidence type="ECO:0000313" key="2">
    <source>
        <dbReference type="EMBL" id="GBM56840.1"/>
    </source>
</evidence>
<protein>
    <submittedName>
        <fullName evidence="2">Uncharacterized protein</fullName>
    </submittedName>
</protein>
<organism evidence="2 3">
    <name type="scientific">Araneus ventricosus</name>
    <name type="common">Orbweaver spider</name>
    <name type="synonym">Epeira ventricosa</name>
    <dbReference type="NCBI Taxonomy" id="182803"/>
    <lineage>
        <taxon>Eukaryota</taxon>
        <taxon>Metazoa</taxon>
        <taxon>Ecdysozoa</taxon>
        <taxon>Arthropoda</taxon>
        <taxon>Chelicerata</taxon>
        <taxon>Arachnida</taxon>
        <taxon>Araneae</taxon>
        <taxon>Araneomorphae</taxon>
        <taxon>Entelegynae</taxon>
        <taxon>Araneoidea</taxon>
        <taxon>Araneidae</taxon>
        <taxon>Araneus</taxon>
    </lineage>
</organism>